<dbReference type="RefSeq" id="WP_407069636.1">
    <property type="nucleotide sequence ID" value="NZ_JBJJXE010000036.1"/>
</dbReference>
<evidence type="ECO:0000313" key="2">
    <source>
        <dbReference type="Proteomes" id="UP001624684"/>
    </source>
</evidence>
<dbReference type="EMBL" id="JBJJXE010000036">
    <property type="protein sequence ID" value="MFL1733154.1"/>
    <property type="molecule type" value="Genomic_DNA"/>
</dbReference>
<sequence length="203" mass="22805">MSFCKPNPLSITAAYADEDVNTAASMAEEAVRWNGLYDKPTSHSKPLKNLSKIYGDDIGDIQRKLDSGELVLDKTLADYIYQINTNKELVINMTLPRDVVVIITGKEDGWRDNRSVPGEEVNDARIAFTNYAEWAVLGQVVVSRKKNNRNAAEYRLVHDVYDFDIKSGIRNISRNLETILGSPGPGVGYKIVIKNQNRIKFVQ</sequence>
<protein>
    <submittedName>
        <fullName evidence="1">Uncharacterized protein</fullName>
    </submittedName>
</protein>
<dbReference type="Proteomes" id="UP001624684">
    <property type="component" value="Unassembled WGS sequence"/>
</dbReference>
<accession>A0ABW8UAU9</accession>
<comment type="caution">
    <text evidence="1">The sequence shown here is derived from an EMBL/GenBank/DDBJ whole genome shotgun (WGS) entry which is preliminary data.</text>
</comment>
<organism evidence="1 2">
    <name type="scientific">Moraxella oculi</name>
    <dbReference type="NCBI Taxonomy" id="2940516"/>
    <lineage>
        <taxon>Bacteria</taxon>
        <taxon>Pseudomonadati</taxon>
        <taxon>Pseudomonadota</taxon>
        <taxon>Gammaproteobacteria</taxon>
        <taxon>Moraxellales</taxon>
        <taxon>Moraxellaceae</taxon>
        <taxon>Moraxella</taxon>
    </lineage>
</organism>
<reference evidence="1 2" key="1">
    <citation type="submission" date="2024-11" db="EMBL/GenBank/DDBJ databases">
        <title>First Report of Moraxella oculi in Brazil in an Infectious Bovine Keratoconjunctivitis Outbreak.</title>
        <authorList>
            <person name="Carvalho C.V."/>
            <person name="Domingues R."/>
            <person name="Coutinho C."/>
            <person name="Honorio N.T.B.S."/>
            <person name="Faza D.R.L.R."/>
            <person name="Carvalho W.A."/>
            <person name="Machado A.B.F."/>
            <person name="Martins M.F."/>
            <person name="Gaspar E.B."/>
        </authorList>
    </citation>
    <scope>NUCLEOTIDE SEQUENCE [LARGE SCALE GENOMIC DNA]</scope>
    <source>
        <strain evidence="1 2">2117LE</strain>
    </source>
</reference>
<gene>
    <name evidence="1" type="ORF">ACJHVH_09250</name>
</gene>
<keyword evidence="2" id="KW-1185">Reference proteome</keyword>
<proteinExistence type="predicted"/>
<name>A0ABW8UAU9_9GAMM</name>
<evidence type="ECO:0000313" key="1">
    <source>
        <dbReference type="EMBL" id="MFL1733154.1"/>
    </source>
</evidence>